<protein>
    <submittedName>
        <fullName evidence="2">Uncharacterized protein</fullName>
    </submittedName>
</protein>
<evidence type="ECO:0000313" key="3">
    <source>
        <dbReference type="Proteomes" id="UP000230731"/>
    </source>
</evidence>
<keyword evidence="1" id="KW-1133">Transmembrane helix</keyword>
<accession>A0A2M6X012</accession>
<organism evidence="2 3">
    <name type="scientific">Candidatus Andersenbacteria bacterium CG10_big_fil_rev_8_21_14_0_10_54_11</name>
    <dbReference type="NCBI Taxonomy" id="1974485"/>
    <lineage>
        <taxon>Bacteria</taxon>
        <taxon>Candidatus Anderseniibacteriota</taxon>
    </lineage>
</organism>
<evidence type="ECO:0000256" key="1">
    <source>
        <dbReference type="SAM" id="Phobius"/>
    </source>
</evidence>
<comment type="caution">
    <text evidence="2">The sequence shown here is derived from an EMBL/GenBank/DDBJ whole genome shotgun (WGS) entry which is preliminary data.</text>
</comment>
<gene>
    <name evidence="2" type="ORF">COT71_01215</name>
</gene>
<keyword evidence="1" id="KW-0812">Transmembrane</keyword>
<feature type="transmembrane region" description="Helical" evidence="1">
    <location>
        <begin position="91"/>
        <end position="114"/>
    </location>
</feature>
<evidence type="ECO:0000313" key="2">
    <source>
        <dbReference type="EMBL" id="PIT98350.1"/>
    </source>
</evidence>
<feature type="transmembrane region" description="Helical" evidence="1">
    <location>
        <begin position="57"/>
        <end position="79"/>
    </location>
</feature>
<keyword evidence="1" id="KW-0472">Membrane</keyword>
<dbReference type="Proteomes" id="UP000230731">
    <property type="component" value="Unassembled WGS sequence"/>
</dbReference>
<dbReference type="EMBL" id="PEZP01000013">
    <property type="protein sequence ID" value="PIT98350.1"/>
    <property type="molecule type" value="Genomic_DNA"/>
</dbReference>
<sequence>SKILKYCLDISLDRPDHDAADSERLEGTAEKRGSAVLSNLKSSAAKEESTMQRYVRFAYWVWFSSVIVGGVCAIAGVALDLRASHPGILGPIFATVVAICGLALVASTFFILAFEPVSPRRGRDR</sequence>
<name>A0A2M6X012_9BACT</name>
<feature type="non-terminal residue" evidence="2">
    <location>
        <position position="1"/>
    </location>
</feature>
<dbReference type="AlphaFoldDB" id="A0A2M6X012"/>
<reference evidence="3" key="1">
    <citation type="submission" date="2017-09" db="EMBL/GenBank/DDBJ databases">
        <title>Depth-based differentiation of microbial function through sediment-hosted aquifers and enrichment of novel symbionts in the deep terrestrial subsurface.</title>
        <authorList>
            <person name="Probst A.J."/>
            <person name="Ladd B."/>
            <person name="Jarett J.K."/>
            <person name="Geller-Mcgrath D.E."/>
            <person name="Sieber C.M.K."/>
            <person name="Emerson J.B."/>
            <person name="Anantharaman K."/>
            <person name="Thomas B.C."/>
            <person name="Malmstrom R."/>
            <person name="Stieglmeier M."/>
            <person name="Klingl A."/>
            <person name="Woyke T."/>
            <person name="Ryan C.M."/>
            <person name="Banfield J.F."/>
        </authorList>
    </citation>
    <scope>NUCLEOTIDE SEQUENCE [LARGE SCALE GENOMIC DNA]</scope>
</reference>
<proteinExistence type="predicted"/>